<proteinExistence type="predicted"/>
<evidence type="ECO:0000256" key="4">
    <source>
        <dbReference type="PROSITE-ProRule" id="PRU00146"/>
    </source>
</evidence>
<dbReference type="InterPro" id="IPR052819">
    <property type="entry name" value="Chromatin_regulatory_protein"/>
</dbReference>
<dbReference type="GO" id="GO:0032221">
    <property type="term" value="C:Rpd3S complex"/>
    <property type="evidence" value="ECO:0007669"/>
    <property type="project" value="TreeGrafter"/>
</dbReference>
<dbReference type="CDD" id="cd15535">
    <property type="entry name" value="PHD1_Rco1"/>
    <property type="match status" value="1"/>
</dbReference>
<feature type="compositionally biased region" description="Low complexity" evidence="5">
    <location>
        <begin position="361"/>
        <end position="370"/>
    </location>
</feature>
<feature type="compositionally biased region" description="Pro residues" evidence="5">
    <location>
        <begin position="371"/>
        <end position="433"/>
    </location>
</feature>
<dbReference type="CDD" id="cd15534">
    <property type="entry name" value="PHD2_PHF12_Rco1"/>
    <property type="match status" value="1"/>
</dbReference>
<dbReference type="InterPro" id="IPR019787">
    <property type="entry name" value="Znf_PHD-finger"/>
</dbReference>
<feature type="compositionally biased region" description="Basic and acidic residues" evidence="5">
    <location>
        <begin position="172"/>
        <end position="183"/>
    </location>
</feature>
<dbReference type="PROSITE" id="PS50016">
    <property type="entry name" value="ZF_PHD_2"/>
    <property type="match status" value="1"/>
</dbReference>
<dbReference type="InterPro" id="IPR011011">
    <property type="entry name" value="Znf_FYVE_PHD"/>
</dbReference>
<feature type="region of interest" description="Disordered" evidence="5">
    <location>
        <begin position="1283"/>
        <end position="1322"/>
    </location>
</feature>
<evidence type="ECO:0000259" key="6">
    <source>
        <dbReference type="PROSITE" id="PS50016"/>
    </source>
</evidence>
<dbReference type="InterPro" id="IPR013083">
    <property type="entry name" value="Znf_RING/FYVE/PHD"/>
</dbReference>
<feature type="compositionally biased region" description="Polar residues" evidence="5">
    <location>
        <begin position="1294"/>
        <end position="1318"/>
    </location>
</feature>
<name>A0AA40F8M0_9PEZI</name>
<dbReference type="Gene3D" id="2.30.30.1150">
    <property type="match status" value="1"/>
</dbReference>
<gene>
    <name evidence="7" type="ORF">B0T18DRAFT_9903</name>
</gene>
<feature type="compositionally biased region" description="Basic and acidic residues" evidence="5">
    <location>
        <begin position="284"/>
        <end position="306"/>
    </location>
</feature>
<dbReference type="Gene3D" id="3.30.40.10">
    <property type="entry name" value="Zinc/RING finger domain, C3HC4 (zinc finger)"/>
    <property type="match status" value="1"/>
</dbReference>
<feature type="compositionally biased region" description="Basic residues" evidence="5">
    <location>
        <begin position="782"/>
        <end position="801"/>
    </location>
</feature>
<feature type="compositionally biased region" description="Polar residues" evidence="5">
    <location>
        <begin position="1229"/>
        <end position="1248"/>
    </location>
</feature>
<dbReference type="Pfam" id="PF00628">
    <property type="entry name" value="PHD"/>
    <property type="match status" value="1"/>
</dbReference>
<feature type="region of interest" description="Disordered" evidence="5">
    <location>
        <begin position="342"/>
        <end position="830"/>
    </location>
</feature>
<dbReference type="PRINTS" id="PR01217">
    <property type="entry name" value="PRICHEXTENSN"/>
</dbReference>
<dbReference type="SUPFAM" id="SSF57903">
    <property type="entry name" value="FYVE/PHD zinc finger"/>
    <property type="match status" value="2"/>
</dbReference>
<dbReference type="SMART" id="SM00249">
    <property type="entry name" value="PHD"/>
    <property type="match status" value="2"/>
</dbReference>
<dbReference type="EMBL" id="JAUKUD010000001">
    <property type="protein sequence ID" value="KAK0753248.1"/>
    <property type="molecule type" value="Genomic_DNA"/>
</dbReference>
<feature type="compositionally biased region" description="Low complexity" evidence="5">
    <location>
        <begin position="188"/>
        <end position="200"/>
    </location>
</feature>
<organism evidence="7 8">
    <name type="scientific">Schizothecium vesticola</name>
    <dbReference type="NCBI Taxonomy" id="314040"/>
    <lineage>
        <taxon>Eukaryota</taxon>
        <taxon>Fungi</taxon>
        <taxon>Dikarya</taxon>
        <taxon>Ascomycota</taxon>
        <taxon>Pezizomycotina</taxon>
        <taxon>Sordariomycetes</taxon>
        <taxon>Sordariomycetidae</taxon>
        <taxon>Sordariales</taxon>
        <taxon>Schizotheciaceae</taxon>
        <taxon>Schizothecium</taxon>
    </lineage>
</organism>
<feature type="compositionally biased region" description="Low complexity" evidence="5">
    <location>
        <begin position="8"/>
        <end position="20"/>
    </location>
</feature>
<reference evidence="7" key="1">
    <citation type="submission" date="2023-06" db="EMBL/GenBank/DDBJ databases">
        <title>Genome-scale phylogeny and comparative genomics of the fungal order Sordariales.</title>
        <authorList>
            <consortium name="Lawrence Berkeley National Laboratory"/>
            <person name="Hensen N."/>
            <person name="Bonometti L."/>
            <person name="Westerberg I."/>
            <person name="Brannstrom I.O."/>
            <person name="Guillou S."/>
            <person name="Cros-Aarteil S."/>
            <person name="Calhoun S."/>
            <person name="Haridas S."/>
            <person name="Kuo A."/>
            <person name="Mondo S."/>
            <person name="Pangilinan J."/>
            <person name="Riley R."/>
            <person name="LaButti K."/>
            <person name="Andreopoulos B."/>
            <person name="Lipzen A."/>
            <person name="Chen C."/>
            <person name="Yanf M."/>
            <person name="Daum C."/>
            <person name="Ng V."/>
            <person name="Clum A."/>
            <person name="Steindorff A."/>
            <person name="Ohm R."/>
            <person name="Martin F."/>
            <person name="Silar P."/>
            <person name="Natvig D."/>
            <person name="Lalanne C."/>
            <person name="Gautier V."/>
            <person name="Ament-velasquez S.L."/>
            <person name="Kruys A."/>
            <person name="Hutchinson M.I."/>
            <person name="Powell A.J."/>
            <person name="Barry K."/>
            <person name="Miller A.N."/>
            <person name="Grigoriev I.V."/>
            <person name="Debuchy R."/>
            <person name="Gladieux P."/>
            <person name="Thoren M.H."/>
            <person name="Johannesson H."/>
        </authorList>
    </citation>
    <scope>NUCLEOTIDE SEQUENCE</scope>
    <source>
        <strain evidence="7">SMH3187-1</strain>
    </source>
</reference>
<dbReference type="InterPro" id="IPR001965">
    <property type="entry name" value="Znf_PHD"/>
</dbReference>
<feature type="domain" description="PHD-type" evidence="6">
    <location>
        <begin position="829"/>
        <end position="877"/>
    </location>
</feature>
<feature type="region of interest" description="Disordered" evidence="5">
    <location>
        <begin position="284"/>
        <end position="315"/>
    </location>
</feature>
<feature type="compositionally biased region" description="Low complexity" evidence="5">
    <location>
        <begin position="494"/>
        <end position="508"/>
    </location>
</feature>
<accession>A0AA40F8M0</accession>
<feature type="compositionally biased region" description="Basic residues" evidence="5">
    <location>
        <begin position="558"/>
        <end position="567"/>
    </location>
</feature>
<feature type="region of interest" description="Disordered" evidence="5">
    <location>
        <begin position="1199"/>
        <end position="1270"/>
    </location>
</feature>
<dbReference type="PANTHER" id="PTHR47636">
    <property type="entry name" value="TRANSCRIPTIONAL REGULATORY PROTEIN RCO1"/>
    <property type="match status" value="1"/>
</dbReference>
<feature type="compositionally biased region" description="Pro residues" evidence="5">
    <location>
        <begin position="348"/>
        <end position="360"/>
    </location>
</feature>
<evidence type="ECO:0000256" key="1">
    <source>
        <dbReference type="ARBA" id="ARBA00022723"/>
    </source>
</evidence>
<evidence type="ECO:0000256" key="3">
    <source>
        <dbReference type="ARBA" id="ARBA00022833"/>
    </source>
</evidence>
<dbReference type="Proteomes" id="UP001172155">
    <property type="component" value="Unassembled WGS sequence"/>
</dbReference>
<dbReference type="GO" id="GO:0006357">
    <property type="term" value="P:regulation of transcription by RNA polymerase II"/>
    <property type="evidence" value="ECO:0007669"/>
    <property type="project" value="TreeGrafter"/>
</dbReference>
<feature type="compositionally biased region" description="Pro residues" evidence="5">
    <location>
        <begin position="105"/>
        <end position="118"/>
    </location>
</feature>
<evidence type="ECO:0000256" key="5">
    <source>
        <dbReference type="SAM" id="MobiDB-lite"/>
    </source>
</evidence>
<protein>
    <recommendedName>
        <fullName evidence="6">PHD-type domain-containing protein</fullName>
    </recommendedName>
</protein>
<evidence type="ECO:0000313" key="8">
    <source>
        <dbReference type="Proteomes" id="UP001172155"/>
    </source>
</evidence>
<feature type="compositionally biased region" description="Polar residues" evidence="5">
    <location>
        <begin position="38"/>
        <end position="56"/>
    </location>
</feature>
<feature type="region of interest" description="Disordered" evidence="5">
    <location>
        <begin position="88"/>
        <end position="201"/>
    </location>
</feature>
<dbReference type="InterPro" id="IPR019786">
    <property type="entry name" value="Zinc_finger_PHD-type_CS"/>
</dbReference>
<keyword evidence="1" id="KW-0479">Metal-binding</keyword>
<dbReference type="PROSITE" id="PS01359">
    <property type="entry name" value="ZF_PHD_1"/>
    <property type="match status" value="1"/>
</dbReference>
<keyword evidence="3" id="KW-0862">Zinc</keyword>
<feature type="compositionally biased region" description="Acidic residues" evidence="5">
    <location>
        <begin position="157"/>
        <end position="171"/>
    </location>
</feature>
<feature type="region of interest" description="Disordered" evidence="5">
    <location>
        <begin position="1"/>
        <end position="62"/>
    </location>
</feature>
<feature type="compositionally biased region" description="Polar residues" evidence="5">
    <location>
        <begin position="1205"/>
        <end position="1221"/>
    </location>
</feature>
<keyword evidence="8" id="KW-1185">Reference proteome</keyword>
<feature type="compositionally biased region" description="Basic and acidic residues" evidence="5">
    <location>
        <begin position="652"/>
        <end position="661"/>
    </location>
</feature>
<comment type="caution">
    <text evidence="7">The sequence shown here is derived from an EMBL/GenBank/DDBJ whole genome shotgun (WGS) entry which is preliminary data.</text>
</comment>
<sequence length="1351" mass="145193">MPTNMNPASTTRATRSRYSSPQLTPSATTDPTRAPGSSRGSTPAASVDGNSQQSFMQRWLDPKINKKAKAGYQDAALMRHGVVDTMAPLGTMPKLGTFKKSSVAAPPPPPPDVKPPVRPKIILKRSSTADTTTPTPTPAPTAAPAAPAVPAAAPPAPEEDETEDEEDDYAGDESHYGDGDSFRRRSMSRMSGGRNGSISSASFQQIPSAADRHAKLKALADDAVTEAVDEAIAHYRYPTAYALRTLYDEKCHDPDFVSLVVRIFRQQADAEDLEDFGRLFASRKRDGKRDDKGHDYFEPPSSDRRLAPHKPKPAPYRHLVKMDLTILHQNTKPEQHIIKADHGEQPSAPAPAPTPTPAPAPESEATASPTPSLPPRFSPEPAPVPESEPAPQPEPVHPPSPSPAPPSPAPLPTPEPPAVAPEPPVVAPRPSPAPQQSTKRELPQDDEAQGVPEVDAHVRKKRRSNRHSGGTRTMANGIHGKPKTATPSKRRTRGTSQSSTSSLSSAQSVTPPASIQPDDADEELPDATPSRQSPTPEERPASPVAAEVSTSLPILKAAGRKGRRSVATRKSINGNVAAVKRGGGRASKSTSTTPATSKQPTPAPLEIDDANPPGRPFEMPEPLNEPLYPHHANLKRGGKGANGGIAPPNKVGRLDDNDEKWRLRKSARAITNSYRAEGSDELSFVRPAPEPEPQPEQEQEQEREPAEATTPPPPPSSRARTSLPTVRPGTTAANARSTRSSRKRSHDDLEEQPSPTTFNFGPPEAGPGTAATSRAGTPVLRPAKKPRTGLRVKNSPMKRKSGTSAGIPRASGERGSPGAPARDKEDDNDDYCSSCSGSGELICCDGCTRSFHFSCVDPPLSRDSMPVEWFCNVCRTERELLAPEPAEAPAPPRFSFRPLVERLDARNSSAFRLPITVRDRFEGVRTGIDGEYEEVVPATKGARKKKSDDEVPDLFRLRDGDGNPVICHACQQSSGSTRAIIPCGLCGLHWHLDCLDPPMANPPSLKTWKCPCHIEDILAKVSGPAHKYRKIKASSIIEPLYSRGYINNGYIDVELEGEDESYWRNVETYGRTVRLPEKGIKLDFLSRARENRKGKPIPPLNATAAPVTPEAPRLLSKPSLEHQQAAYNLAQLSGRGTSGIDTLVDTLIAEAQPEVVSMMARVDSNHVSSNDALSSMDKQGLRAILAQMEQMRDHVRTLLGEKTPDGSSPQPAVDCSSSAQEQAARVPSLTHSQTTRAESENPTIEQPTPRSPRLEAAGSPKSKNLPSPAATEDVLAASGMDEDTTLTHKGGSDGQRQSRSPSEENATTGVGNTAQLPATPTDVKVDCQTNDMLLKGDKTAVEIDEDAMDLY</sequence>
<keyword evidence="2 4" id="KW-0863">Zinc-finger</keyword>
<feature type="compositionally biased region" description="Low complexity" evidence="5">
    <location>
        <begin position="142"/>
        <end position="151"/>
    </location>
</feature>
<dbReference type="PANTHER" id="PTHR47636:SF1">
    <property type="entry name" value="TRANSCRIPTIONAL REGULATORY PROTEIN RCO1"/>
    <property type="match status" value="1"/>
</dbReference>
<feature type="compositionally biased region" description="Low complexity" evidence="5">
    <location>
        <begin position="586"/>
        <end position="600"/>
    </location>
</feature>
<evidence type="ECO:0000256" key="2">
    <source>
        <dbReference type="ARBA" id="ARBA00022771"/>
    </source>
</evidence>
<feature type="compositionally biased region" description="Polar residues" evidence="5">
    <location>
        <begin position="21"/>
        <end position="31"/>
    </location>
</feature>
<dbReference type="GO" id="GO:0008270">
    <property type="term" value="F:zinc ion binding"/>
    <property type="evidence" value="ECO:0007669"/>
    <property type="project" value="UniProtKB-KW"/>
</dbReference>
<evidence type="ECO:0000313" key="7">
    <source>
        <dbReference type="EMBL" id="KAK0753248.1"/>
    </source>
</evidence>